<dbReference type="EMBL" id="LBWG01000026">
    <property type="protein sequence ID" value="KKR03549.1"/>
    <property type="molecule type" value="Genomic_DNA"/>
</dbReference>
<dbReference type="GO" id="GO:0016887">
    <property type="term" value="F:ATP hydrolysis activity"/>
    <property type="evidence" value="ECO:0007669"/>
    <property type="project" value="InterPro"/>
</dbReference>
<dbReference type="AlphaFoldDB" id="A0A0G0MHL7"/>
<evidence type="ECO:0000259" key="5">
    <source>
        <dbReference type="SMART" id="SM00382"/>
    </source>
</evidence>
<keyword evidence="2 4" id="KW-0547">Nucleotide-binding</keyword>
<dbReference type="Pfam" id="PF00004">
    <property type="entry name" value="AAA"/>
    <property type="match status" value="1"/>
</dbReference>
<dbReference type="InterPro" id="IPR027417">
    <property type="entry name" value="P-loop_NTPase"/>
</dbReference>
<evidence type="ECO:0000256" key="2">
    <source>
        <dbReference type="ARBA" id="ARBA00022741"/>
    </source>
</evidence>
<dbReference type="PROSITE" id="PS00674">
    <property type="entry name" value="AAA"/>
    <property type="match status" value="1"/>
</dbReference>
<dbReference type="InterPro" id="IPR003593">
    <property type="entry name" value="AAA+_ATPase"/>
</dbReference>
<dbReference type="InterPro" id="IPR050221">
    <property type="entry name" value="26S_Proteasome_ATPase"/>
</dbReference>
<reference evidence="6 7" key="1">
    <citation type="journal article" date="2015" name="Nature">
        <title>rRNA introns, odd ribosomes, and small enigmatic genomes across a large radiation of phyla.</title>
        <authorList>
            <person name="Brown C.T."/>
            <person name="Hug L.A."/>
            <person name="Thomas B.C."/>
            <person name="Sharon I."/>
            <person name="Castelle C.J."/>
            <person name="Singh A."/>
            <person name="Wilkins M.J."/>
            <person name="Williams K.H."/>
            <person name="Banfield J.F."/>
        </authorList>
    </citation>
    <scope>NUCLEOTIDE SEQUENCE [LARGE SCALE GENOMIC DNA]</scope>
</reference>
<dbReference type="Gene3D" id="3.40.50.300">
    <property type="entry name" value="P-loop containing nucleotide triphosphate hydrolases"/>
    <property type="match status" value="1"/>
</dbReference>
<feature type="domain" description="AAA+ ATPase" evidence="5">
    <location>
        <begin position="120"/>
        <end position="252"/>
    </location>
</feature>
<accession>A0A0G0MHL7</accession>
<dbReference type="CDD" id="cd19481">
    <property type="entry name" value="RecA-like_protease"/>
    <property type="match status" value="1"/>
</dbReference>
<organism evidence="6 7">
    <name type="scientific">Candidatus Uhrbacteria bacterium GW2011_GWF2_39_13</name>
    <dbReference type="NCBI Taxonomy" id="1618995"/>
    <lineage>
        <taxon>Bacteria</taxon>
        <taxon>Candidatus Uhriibacteriota</taxon>
    </lineage>
</organism>
<gene>
    <name evidence="6" type="ORF">UT30_C0026G0009</name>
</gene>
<dbReference type="PANTHER" id="PTHR23073">
    <property type="entry name" value="26S PROTEASOME REGULATORY SUBUNIT"/>
    <property type="match status" value="1"/>
</dbReference>
<keyword evidence="3 4" id="KW-0067">ATP-binding</keyword>
<evidence type="ECO:0000313" key="6">
    <source>
        <dbReference type="EMBL" id="KKR03549.1"/>
    </source>
</evidence>
<dbReference type="InterPro" id="IPR003959">
    <property type="entry name" value="ATPase_AAA_core"/>
</dbReference>
<evidence type="ECO:0000256" key="4">
    <source>
        <dbReference type="RuleBase" id="RU003651"/>
    </source>
</evidence>
<dbReference type="GO" id="GO:0005524">
    <property type="term" value="F:ATP binding"/>
    <property type="evidence" value="ECO:0007669"/>
    <property type="project" value="UniProtKB-KW"/>
</dbReference>
<dbReference type="PATRIC" id="fig|1618995.3.peg.926"/>
<dbReference type="InterPro" id="IPR003960">
    <property type="entry name" value="ATPase_AAA_CS"/>
</dbReference>
<dbReference type="SMART" id="SM00382">
    <property type="entry name" value="AAA"/>
    <property type="match status" value="1"/>
</dbReference>
<evidence type="ECO:0000256" key="3">
    <source>
        <dbReference type="ARBA" id="ARBA00022840"/>
    </source>
</evidence>
<dbReference type="SUPFAM" id="SSF52540">
    <property type="entry name" value="P-loop containing nucleoside triphosphate hydrolases"/>
    <property type="match status" value="1"/>
</dbReference>
<name>A0A0G0MHL7_9BACT</name>
<evidence type="ECO:0000313" key="7">
    <source>
        <dbReference type="Proteomes" id="UP000033935"/>
    </source>
</evidence>
<evidence type="ECO:0000256" key="1">
    <source>
        <dbReference type="ARBA" id="ARBA00006914"/>
    </source>
</evidence>
<proteinExistence type="inferred from homology"/>
<protein>
    <submittedName>
        <fullName evidence="6">AAA ATPase central domain protein</fullName>
    </submittedName>
</protein>
<comment type="caution">
    <text evidence="6">The sequence shown here is derived from an EMBL/GenBank/DDBJ whole genome shotgun (WGS) entry which is preliminary data.</text>
</comment>
<dbReference type="Gene3D" id="1.10.8.60">
    <property type="match status" value="1"/>
</dbReference>
<comment type="similarity">
    <text evidence="1 4">Belongs to the AAA ATPase family.</text>
</comment>
<sequence length="373" mass="41717">MEYIIEISRIIEGALSGDKKRVLAYLEQLSKKLKQAGDESTANMLLRHLKNTTNDIASASNLLTTRLPVDSESRLSLADESFLHKGEVAIVMPHGMQEKVKEFLSYVRNSAKLMTSGVGISPSMLIYGPPGVGKTELARYIASELELPLLTARTDSLISSYLGSTSKNLRLLFDHANSRPCILFLDEFDAIAKLRDDQYELGELKRVVISLLQNIDSLNHNTILLAATNHHHLLDPAIWRRFTYQLEFSLPSLPERKQLIEIFLKNYKTSKIDITQLADIASELSGAAIKQICENAIRQSILSKKKTRDGDALLKDFISAKLPQQFSFDIKDSASLAIFNEKFKGKISQSKMAELFSTSNATISRKINEVEIS</sequence>
<dbReference type="Proteomes" id="UP000033935">
    <property type="component" value="Unassembled WGS sequence"/>
</dbReference>